<evidence type="ECO:0000256" key="3">
    <source>
        <dbReference type="ARBA" id="ARBA00022777"/>
    </source>
</evidence>
<feature type="region of interest" description="Disordered" evidence="5">
    <location>
        <begin position="401"/>
        <end position="421"/>
    </location>
</feature>
<organism evidence="6">
    <name type="scientific">Mesocestoides corti</name>
    <name type="common">Flatworm</name>
    <dbReference type="NCBI Taxonomy" id="53468"/>
    <lineage>
        <taxon>Eukaryota</taxon>
        <taxon>Metazoa</taxon>
        <taxon>Spiralia</taxon>
        <taxon>Lophotrochozoa</taxon>
        <taxon>Platyhelminthes</taxon>
        <taxon>Cestoda</taxon>
        <taxon>Eucestoda</taxon>
        <taxon>Cyclophyllidea</taxon>
        <taxon>Mesocestoididae</taxon>
        <taxon>Mesocestoides</taxon>
    </lineage>
</organism>
<name>A0A5K3EUB2_MESCO</name>
<evidence type="ECO:0000256" key="1">
    <source>
        <dbReference type="ARBA" id="ARBA00022679"/>
    </source>
</evidence>
<protein>
    <submittedName>
        <fullName evidence="6">Adenylate kinase 7</fullName>
    </submittedName>
</protein>
<dbReference type="InterPro" id="IPR036291">
    <property type="entry name" value="NAD(P)-bd_dom_sf"/>
</dbReference>
<dbReference type="WBParaSite" id="MCU_002705-RA">
    <property type="protein sequence ID" value="MCU_002705-RA"/>
    <property type="gene ID" value="MCU_002705"/>
</dbReference>
<feature type="coiled-coil region" evidence="4">
    <location>
        <begin position="713"/>
        <end position="742"/>
    </location>
</feature>
<evidence type="ECO:0000256" key="4">
    <source>
        <dbReference type="SAM" id="Coils"/>
    </source>
</evidence>
<keyword evidence="3" id="KW-0418">Kinase</keyword>
<accession>A0A5K3EUB2</accession>
<dbReference type="Gene3D" id="3.40.50.300">
    <property type="entry name" value="P-loop containing nucleotide triphosphate hydrolases"/>
    <property type="match status" value="1"/>
</dbReference>
<dbReference type="Gene3D" id="3.40.50.720">
    <property type="entry name" value="NAD(P)-binding Rossmann-like Domain"/>
    <property type="match status" value="1"/>
</dbReference>
<dbReference type="AlphaFoldDB" id="A0A5K3EUB2"/>
<dbReference type="GO" id="GO:0019205">
    <property type="term" value="F:nucleobase-containing compound kinase activity"/>
    <property type="evidence" value="ECO:0007669"/>
    <property type="project" value="InterPro"/>
</dbReference>
<dbReference type="InterPro" id="IPR027417">
    <property type="entry name" value="P-loop_NTPase"/>
</dbReference>
<dbReference type="SUPFAM" id="SSF51735">
    <property type="entry name" value="NAD(P)-binding Rossmann-fold domains"/>
    <property type="match status" value="1"/>
</dbReference>
<evidence type="ECO:0000256" key="2">
    <source>
        <dbReference type="ARBA" id="ARBA00022741"/>
    </source>
</evidence>
<dbReference type="PANTHER" id="PTHR23359">
    <property type="entry name" value="NUCLEOTIDE KINASE"/>
    <property type="match status" value="1"/>
</dbReference>
<keyword evidence="2" id="KW-0547">Nucleotide-binding</keyword>
<evidence type="ECO:0000313" key="6">
    <source>
        <dbReference type="WBParaSite" id="MCU_002705-RA"/>
    </source>
</evidence>
<dbReference type="InterPro" id="IPR000850">
    <property type="entry name" value="Adenylat/UMP-CMP_kin"/>
</dbReference>
<dbReference type="GO" id="GO:0006139">
    <property type="term" value="P:nucleobase-containing compound metabolic process"/>
    <property type="evidence" value="ECO:0007669"/>
    <property type="project" value="InterPro"/>
</dbReference>
<feature type="compositionally biased region" description="Acidic residues" evidence="5">
    <location>
        <begin position="492"/>
        <end position="514"/>
    </location>
</feature>
<dbReference type="SUPFAM" id="SSF52540">
    <property type="entry name" value="P-loop containing nucleoside triphosphate hydrolases"/>
    <property type="match status" value="1"/>
</dbReference>
<evidence type="ECO:0000256" key="5">
    <source>
        <dbReference type="SAM" id="MobiDB-lite"/>
    </source>
</evidence>
<sequence>GGPFTPQFIFINKADSYISSHVGKTLYNAVFSPNVSSDIDVEGAEEPSSLTKPPPGFNNKIFCTLSDPSAILKFPATIVKAEKWIDLYSFIKSCDYFVYNINDDDLQIDEALWIAEKLHEESEDFKRQKVFVLLSSVLTWAQIRSLPDMTNKNNTFTDDDYIKRNAHRHYLRHIIAEKEIKSLGTLNKAKFLTYVIASGVTYGEENDIFHYFFKAGWLNKESLDVIGTGNNIVPSIHVKDLASIVHQVLCTCPTIHYILAVDNGNNTLLEIVKEISKVLTTGKIRHVTAEELIREDKLTLTQIDSLTLDLRLEARFVHDNLNFTWICPSGMTESMQTLVKEYKLARGLLPIRVCILGPPLSGKTKLARLLSEYYSVPHIHIKGVIDAKIRQLEEKTAKKVRKPVSEDVNDNGAEVTDDAGDMIDDEEFDPFELLEQIKETLSSEKGRLSNALVCSFLKKKLNSKECSNQGYILDGFPKTKAQAELLFGEKFDGDDEINDDEGNDDAEKEVEAEQSTENTPLREESAARELNIPDMTAETKFLGKVSHSPSPDSLPKGILPACTIFLQATDKFLFARVMRLTSEEVKNTHNDEENFIRRLLTYRAAHAGSEVAALMANNELRKGLDEEMLQKITGGESGNLAPTEQIASMMAGSIDKNSLYAFFEDKGVPVFNFDVAKDHSGNFVEIMRKIGIAIGPPRNYGPNAFKYQTEPELARQSRELELQRLEKARVSEEYRRREARKNELVSLQSTCIKNFNIN</sequence>
<reference evidence="6" key="1">
    <citation type="submission" date="2019-11" db="UniProtKB">
        <authorList>
            <consortium name="WormBaseParasite"/>
        </authorList>
    </citation>
    <scope>IDENTIFICATION</scope>
</reference>
<proteinExistence type="predicted"/>
<keyword evidence="4" id="KW-0175">Coiled coil</keyword>
<dbReference type="GO" id="GO:0005524">
    <property type="term" value="F:ATP binding"/>
    <property type="evidence" value="ECO:0007669"/>
    <property type="project" value="InterPro"/>
</dbReference>
<keyword evidence="1" id="KW-0808">Transferase</keyword>
<feature type="region of interest" description="Disordered" evidence="5">
    <location>
        <begin position="490"/>
        <end position="524"/>
    </location>
</feature>